<gene>
    <name evidence="7" type="ORF">AK830_g436</name>
</gene>
<comment type="caution">
    <text evidence="7">The sequence shown here is derived from an EMBL/GenBank/DDBJ whole genome shotgun (WGS) entry which is preliminary data.</text>
</comment>
<dbReference type="Proteomes" id="UP000050424">
    <property type="component" value="Unassembled WGS sequence"/>
</dbReference>
<keyword evidence="8" id="KW-1185">Reference proteome</keyword>
<feature type="region of interest" description="Disordered" evidence="6">
    <location>
        <begin position="72"/>
        <end position="92"/>
    </location>
</feature>
<evidence type="ECO:0000313" key="7">
    <source>
        <dbReference type="EMBL" id="KPM46028.1"/>
    </source>
</evidence>
<reference evidence="7 8" key="1">
    <citation type="submission" date="2015-09" db="EMBL/GenBank/DDBJ databases">
        <title>Draft genome of a European isolate of the apple canker pathogen Neonectria ditissima.</title>
        <authorList>
            <person name="Gomez-Cortecero A."/>
            <person name="Harrison R.J."/>
            <person name="Armitage A.D."/>
        </authorList>
    </citation>
    <scope>NUCLEOTIDE SEQUENCE [LARGE SCALE GENOMIC DNA]</scope>
    <source>
        <strain evidence="7 8">R09/05</strain>
    </source>
</reference>
<sequence length="622" mass="71052">MEDCLVSREEPHCQDDDRANPKPRACSNCARLKMKCQWPAAGSARPEKMCSSRVAQLEKKLDGLVSLLASSQQMQAKRPSPLTPESPQASHIHPPPVVETLDHRVCDANITDLSNDISSDSAYLELLPGFRVTHDEASQHLYVYRHTLVPVFPFVPLLDGLSSRELYAQTPFLFWTIMSVVMPLPSTVQAEIKTWFRTYLAEHLVVQQERRLDMLQAIIIHLAWNDFPFYLEPQATPLLQLATSLVIDLRLDKAPGFCGIPHKSLLGEAWTLIGKSTSTCGLKTKVLHCPEEKRAVLGFYHISCLLSLLFRRGTQLPWSNWLAQCCDSLLEAAQYESDLYLVALIKMQHIAERAYTVLRSTDYQDQVSIVYRAPLEMAMNNARRELDNFVKTQPEVVKQNKIFWSHYHILLVRLYEPVLLMKAPSITDTDSLPAEPFQRAEALWKCVQCCSQFFEHQLTVPAGDLSAAPVTINGFTAFAIVTISRIMLLDPTADWEPALARRRLDMDKVLRRMSEHFEEADRVAQEMGRRRRIMDDGTSVFLKYSFKARWIRQWFNAKVPQEQQQQEQQPQQQLAPAAALPVTEATPDWATDFHFDENFWQELMSVYDCDFLDVSVTNAAPM</sequence>
<comment type="subcellular location">
    <subcellularLocation>
        <location evidence="1">Nucleus</location>
    </subcellularLocation>
</comment>
<proteinExistence type="predicted"/>
<keyword evidence="5" id="KW-0539">Nucleus</keyword>
<dbReference type="GO" id="GO:0000981">
    <property type="term" value="F:DNA-binding transcription factor activity, RNA polymerase II-specific"/>
    <property type="evidence" value="ECO:0007669"/>
    <property type="project" value="TreeGrafter"/>
</dbReference>
<evidence type="ECO:0000256" key="6">
    <source>
        <dbReference type="SAM" id="MobiDB-lite"/>
    </source>
</evidence>
<keyword evidence="4" id="KW-0804">Transcription</keyword>
<dbReference type="OrthoDB" id="5217604at2759"/>
<dbReference type="GO" id="GO:0000976">
    <property type="term" value="F:transcription cis-regulatory region binding"/>
    <property type="evidence" value="ECO:0007669"/>
    <property type="project" value="TreeGrafter"/>
</dbReference>
<dbReference type="GO" id="GO:0005634">
    <property type="term" value="C:nucleus"/>
    <property type="evidence" value="ECO:0007669"/>
    <property type="project" value="UniProtKB-SubCell"/>
</dbReference>
<organism evidence="7 8">
    <name type="scientific">Neonectria ditissima</name>
    <dbReference type="NCBI Taxonomy" id="78410"/>
    <lineage>
        <taxon>Eukaryota</taxon>
        <taxon>Fungi</taxon>
        <taxon>Dikarya</taxon>
        <taxon>Ascomycota</taxon>
        <taxon>Pezizomycotina</taxon>
        <taxon>Sordariomycetes</taxon>
        <taxon>Hypocreomycetidae</taxon>
        <taxon>Hypocreales</taxon>
        <taxon>Nectriaceae</taxon>
        <taxon>Neonectria</taxon>
    </lineage>
</organism>
<evidence type="ECO:0008006" key="9">
    <source>
        <dbReference type="Google" id="ProtNLM"/>
    </source>
</evidence>
<feature type="compositionally biased region" description="Basic and acidic residues" evidence="6">
    <location>
        <begin position="1"/>
        <end position="20"/>
    </location>
</feature>
<dbReference type="InterPro" id="IPR051089">
    <property type="entry name" value="prtT"/>
</dbReference>
<evidence type="ECO:0000256" key="3">
    <source>
        <dbReference type="ARBA" id="ARBA00023125"/>
    </source>
</evidence>
<keyword evidence="2" id="KW-0805">Transcription regulation</keyword>
<evidence type="ECO:0000256" key="1">
    <source>
        <dbReference type="ARBA" id="ARBA00004123"/>
    </source>
</evidence>
<dbReference type="PANTHER" id="PTHR31845">
    <property type="entry name" value="FINGER DOMAIN PROTEIN, PUTATIVE-RELATED"/>
    <property type="match status" value="1"/>
</dbReference>
<keyword evidence="3" id="KW-0238">DNA-binding</keyword>
<evidence type="ECO:0000313" key="8">
    <source>
        <dbReference type="Proteomes" id="UP000050424"/>
    </source>
</evidence>
<evidence type="ECO:0000256" key="4">
    <source>
        <dbReference type="ARBA" id="ARBA00023163"/>
    </source>
</evidence>
<feature type="region of interest" description="Disordered" evidence="6">
    <location>
        <begin position="1"/>
        <end position="21"/>
    </location>
</feature>
<name>A0A0N8H905_9HYPO</name>
<protein>
    <recommendedName>
        <fullName evidence="9">Transcription factor domain-containing protein</fullName>
    </recommendedName>
</protein>
<evidence type="ECO:0000256" key="2">
    <source>
        <dbReference type="ARBA" id="ARBA00023015"/>
    </source>
</evidence>
<dbReference type="EMBL" id="LKCW01000003">
    <property type="protein sequence ID" value="KPM46028.1"/>
    <property type="molecule type" value="Genomic_DNA"/>
</dbReference>
<accession>A0A0N8H905</accession>
<dbReference type="AlphaFoldDB" id="A0A0N8H905"/>
<dbReference type="PANTHER" id="PTHR31845:SF10">
    <property type="entry name" value="ZN(II)2CYS6 TRANSCRIPTION FACTOR (EUROFUNG)"/>
    <property type="match status" value="1"/>
</dbReference>
<evidence type="ECO:0000256" key="5">
    <source>
        <dbReference type="ARBA" id="ARBA00023242"/>
    </source>
</evidence>
<dbReference type="STRING" id="78410.A0A0N8H905"/>